<evidence type="ECO:0000313" key="1">
    <source>
        <dbReference type="EMBL" id="MCI3273339.1"/>
    </source>
</evidence>
<proteinExistence type="predicted"/>
<organism evidence="1 2">
    <name type="scientific">Streptomyces cylindrosporus</name>
    <dbReference type="NCBI Taxonomy" id="2927583"/>
    <lineage>
        <taxon>Bacteria</taxon>
        <taxon>Bacillati</taxon>
        <taxon>Actinomycetota</taxon>
        <taxon>Actinomycetes</taxon>
        <taxon>Kitasatosporales</taxon>
        <taxon>Streptomycetaceae</taxon>
        <taxon>Streptomyces</taxon>
    </lineage>
</organism>
<name>A0ABS9Y7Y3_9ACTN</name>
<gene>
    <name evidence="1" type="ORF">MQP27_19705</name>
</gene>
<reference evidence="1" key="1">
    <citation type="submission" date="2022-03" db="EMBL/GenBank/DDBJ databases">
        <title>Streptomyces 7R015 and 7R016 isolated from Barleria lupulina in Thailand.</title>
        <authorList>
            <person name="Kanchanasin P."/>
            <person name="Phongsopitanun W."/>
            <person name="Tanasupawat S."/>
        </authorList>
    </citation>
    <scope>NUCLEOTIDE SEQUENCE</scope>
    <source>
        <strain evidence="1">7R015</strain>
    </source>
</reference>
<dbReference type="EMBL" id="JALDAY010000005">
    <property type="protein sequence ID" value="MCI3273339.1"/>
    <property type="molecule type" value="Genomic_DNA"/>
</dbReference>
<evidence type="ECO:0000313" key="2">
    <source>
        <dbReference type="Proteomes" id="UP001165269"/>
    </source>
</evidence>
<sequence length="85" mass="8968">MTRSPAPRWGKRTSGDALLALGKDRPLPVVIDEFPSSSIPSTSGRLDRGMVIDVVVRGAAGQDNGVLLSLGEAKWDQAMGVAHLD</sequence>
<protein>
    <submittedName>
        <fullName evidence="1">Uncharacterized protein</fullName>
    </submittedName>
</protein>
<comment type="caution">
    <text evidence="1">The sequence shown here is derived from an EMBL/GenBank/DDBJ whole genome shotgun (WGS) entry which is preliminary data.</text>
</comment>
<keyword evidence="2" id="KW-1185">Reference proteome</keyword>
<dbReference type="RefSeq" id="WP_242766510.1">
    <property type="nucleotide sequence ID" value="NZ_JALDAY010000005.1"/>
</dbReference>
<dbReference type="Proteomes" id="UP001165269">
    <property type="component" value="Unassembled WGS sequence"/>
</dbReference>
<accession>A0ABS9Y7Y3</accession>